<dbReference type="EMBL" id="JAAQVJ010000180">
    <property type="protein sequence ID" value="KAF3891980.1"/>
    <property type="molecule type" value="Genomic_DNA"/>
</dbReference>
<organism evidence="1 2">
    <name type="scientific">Trichophyton interdigitale</name>
    <dbReference type="NCBI Taxonomy" id="101480"/>
    <lineage>
        <taxon>Eukaryota</taxon>
        <taxon>Fungi</taxon>
        <taxon>Dikarya</taxon>
        <taxon>Ascomycota</taxon>
        <taxon>Pezizomycotina</taxon>
        <taxon>Eurotiomycetes</taxon>
        <taxon>Eurotiomycetidae</taxon>
        <taxon>Onygenales</taxon>
        <taxon>Arthrodermataceae</taxon>
        <taxon>Trichophyton</taxon>
    </lineage>
</organism>
<gene>
    <name evidence="1" type="ORF">GY632_4876</name>
</gene>
<sequence length="139" mass="15034">MIHSLLYLAPVRMGREDAGSCRGEEENLLGVIFLSSKRSSNIFPEKQCLHGRHRVKSRKLVHRSATNGDQGMAAVPSKAVNGHVSATLKGSNLNSGYKYQGIAARIPLRDVPGAAVIWYLVGLFEASHESPPSSTHATN</sequence>
<dbReference type="AlphaFoldDB" id="A0A9P5CUN8"/>
<evidence type="ECO:0000313" key="2">
    <source>
        <dbReference type="Proteomes" id="UP000749309"/>
    </source>
</evidence>
<protein>
    <submittedName>
        <fullName evidence="1">Uncharacterized protein</fullName>
    </submittedName>
</protein>
<dbReference type="Proteomes" id="UP000749309">
    <property type="component" value="Unassembled WGS sequence"/>
</dbReference>
<proteinExistence type="predicted"/>
<accession>A0A9P5CUN8</accession>
<name>A0A9P5CUN8_9EURO</name>
<reference evidence="1" key="1">
    <citation type="submission" date="2020-03" db="EMBL/GenBank/DDBJ databases">
        <title>Whole Genome Sequence of Trichophyton interdigitale from India.</title>
        <authorList>
            <person name="Kumar P."/>
        </authorList>
    </citation>
    <scope>NUCLEOTIDE SEQUENCE</scope>
    <source>
        <strain evidence="1">UCMS-IGIB-CI14</strain>
    </source>
</reference>
<evidence type="ECO:0000313" key="1">
    <source>
        <dbReference type="EMBL" id="KAF3891980.1"/>
    </source>
</evidence>
<comment type="caution">
    <text evidence="1">The sequence shown here is derived from an EMBL/GenBank/DDBJ whole genome shotgun (WGS) entry which is preliminary data.</text>
</comment>